<keyword evidence="2" id="KW-0812">Transmembrane</keyword>
<dbReference type="InterPro" id="IPR000674">
    <property type="entry name" value="Ald_Oxase/Xan_DH_a/b"/>
</dbReference>
<protein>
    <submittedName>
        <fullName evidence="4">Molybdopterin-dependent oxidoreductase</fullName>
    </submittedName>
</protein>
<evidence type="ECO:0000256" key="1">
    <source>
        <dbReference type="SAM" id="MobiDB-lite"/>
    </source>
</evidence>
<comment type="caution">
    <text evidence="4">The sequence shown here is derived from an EMBL/GenBank/DDBJ whole genome shotgun (WGS) entry which is preliminary data.</text>
</comment>
<dbReference type="InterPro" id="IPR036856">
    <property type="entry name" value="Ald_Oxase/Xan_DH_a/b_sf"/>
</dbReference>
<gene>
    <name evidence="4" type="ORF">GRI58_13910</name>
</gene>
<dbReference type="Gene3D" id="3.30.365.10">
    <property type="entry name" value="Aldehyde oxidase/xanthine dehydrogenase, molybdopterin binding domain"/>
    <property type="match status" value="4"/>
</dbReference>
<evidence type="ECO:0000256" key="2">
    <source>
        <dbReference type="SAM" id="Phobius"/>
    </source>
</evidence>
<dbReference type="Pfam" id="PF02738">
    <property type="entry name" value="MoCoBD_1"/>
    <property type="match status" value="1"/>
</dbReference>
<sequence length="761" mass="80150">MPLSRRAILTGAAVGGGLFVGWYLWPRHYSAPLIAGEDEYGFGGWLTIGKDGVVTVAVPQLEMGQGVTTLLPQIVAVELGADWRQIAVQPVPPSGAQPNIPLAAKWAPLWSSIPSLADEPGDMLAGRFARDHAFSATADGTTLAAYEQPVREAAAAARAMLAMVAAKRWGTDWEQCEVEGGLVQFGKRTLRFGDLAEEAATMRAPDPAPLRPDPPAERPVGEDDDSVDTLFPRLDLPSKIDGSMIFAGDVRLPDLVFAAIAHGPIGMQELVGYDAKTVKKIRGLVGVVKHKRWIAAVASNSWQAQKALKALRPRFSGPGAVGTEKLEQVLTTAARGEGETILSFGDPDSQLQQGAAGATYYIAPALHAAIETASATARLSDGRLELWIASQAPEAARAAAGEAVGLSPDKVVLYPLEAGGSFDARLEKQHAIEVAQIAKAIGKPVQLTWSRAEESRMVPPRTPVAIALTASLGQGDSLTPSAWRARLACPATVREFGERLFDNATPEAAMERAAGKADPLACEGALPPYAIPNVAIEHVPVTLSLPTARLRGNAAAYTAFATECFIDELAARAARNPLLYRMEMLGQQPRLVEVLRRAAQIGEWGAGDGGTGEGMAVVRMDAVGDPQRAGGGRIACIAEARAGGSGFEVERLIAVVDIGRIVNLDLARQQIEGGLMFGLALARGSSAVWHRGMPSPARLGAMGLPGLADTPDMTIEFVSSDAPPFDPGELGVAVAPPAIANALYAATGKRFRRLPLMETVA</sequence>
<organism evidence="4 5">
    <name type="scientific">Qipengyuania algicida</name>
    <dbReference type="NCBI Taxonomy" id="1836209"/>
    <lineage>
        <taxon>Bacteria</taxon>
        <taxon>Pseudomonadati</taxon>
        <taxon>Pseudomonadota</taxon>
        <taxon>Alphaproteobacteria</taxon>
        <taxon>Sphingomonadales</taxon>
        <taxon>Erythrobacteraceae</taxon>
        <taxon>Qipengyuania</taxon>
    </lineage>
</organism>
<dbReference type="OrthoDB" id="9767994at2"/>
<dbReference type="SMART" id="SM01008">
    <property type="entry name" value="Ald_Xan_dh_C"/>
    <property type="match status" value="1"/>
</dbReference>
<accession>A0A845AM01</accession>
<keyword evidence="2" id="KW-1133">Transmembrane helix</keyword>
<dbReference type="Gene3D" id="3.90.1170.50">
    <property type="entry name" value="Aldehyde oxidase/xanthine dehydrogenase, a/b hammerhead"/>
    <property type="match status" value="1"/>
</dbReference>
<dbReference type="PANTHER" id="PTHR47495">
    <property type="entry name" value="ALDEHYDE DEHYDROGENASE"/>
    <property type="match status" value="1"/>
</dbReference>
<dbReference type="AlphaFoldDB" id="A0A845AM01"/>
<name>A0A845AM01_9SPHN</name>
<keyword evidence="2" id="KW-0472">Membrane</keyword>
<proteinExistence type="predicted"/>
<reference evidence="4 5" key="1">
    <citation type="submission" date="2019-12" db="EMBL/GenBank/DDBJ databases">
        <title>Genomic-based taxomic classification of the family Erythrobacteraceae.</title>
        <authorList>
            <person name="Xu L."/>
        </authorList>
    </citation>
    <scope>NUCLEOTIDE SEQUENCE [LARGE SCALE GENOMIC DNA]</scope>
    <source>
        <strain evidence="4 5">KEMB 9005-328</strain>
    </source>
</reference>
<dbReference type="PIRSF" id="PIRSF036389">
    <property type="entry name" value="IOR_B"/>
    <property type="match status" value="1"/>
</dbReference>
<dbReference type="SUPFAM" id="SSF54665">
    <property type="entry name" value="CO dehydrogenase molybdoprotein N-domain-like"/>
    <property type="match status" value="1"/>
</dbReference>
<evidence type="ECO:0000313" key="4">
    <source>
        <dbReference type="EMBL" id="MXP29905.1"/>
    </source>
</evidence>
<dbReference type="InterPro" id="IPR052516">
    <property type="entry name" value="N-heterocyclic_Hydroxylase"/>
</dbReference>
<feature type="transmembrane region" description="Helical" evidence="2">
    <location>
        <begin position="7"/>
        <end position="25"/>
    </location>
</feature>
<dbReference type="EMBL" id="WTYA01000012">
    <property type="protein sequence ID" value="MXP29905.1"/>
    <property type="molecule type" value="Genomic_DNA"/>
</dbReference>
<dbReference type="Pfam" id="PF20256">
    <property type="entry name" value="MoCoBD_2"/>
    <property type="match status" value="1"/>
</dbReference>
<keyword evidence="5" id="KW-1185">Reference proteome</keyword>
<feature type="region of interest" description="Disordered" evidence="1">
    <location>
        <begin position="201"/>
        <end position="227"/>
    </location>
</feature>
<dbReference type="InterPro" id="IPR046867">
    <property type="entry name" value="AldOxase/xan_DH_MoCoBD2"/>
</dbReference>
<dbReference type="PANTHER" id="PTHR47495:SF2">
    <property type="entry name" value="ALDEHYDE DEHYDROGENASE"/>
    <property type="match status" value="1"/>
</dbReference>
<evidence type="ECO:0000313" key="5">
    <source>
        <dbReference type="Proteomes" id="UP000439780"/>
    </source>
</evidence>
<dbReference type="Proteomes" id="UP000439780">
    <property type="component" value="Unassembled WGS sequence"/>
</dbReference>
<feature type="domain" description="Aldehyde oxidase/xanthine dehydrogenase a/b hammerhead" evidence="3">
    <location>
        <begin position="241"/>
        <end position="327"/>
    </location>
</feature>
<evidence type="ECO:0000259" key="3">
    <source>
        <dbReference type="SMART" id="SM01008"/>
    </source>
</evidence>
<dbReference type="GO" id="GO:0016491">
    <property type="term" value="F:oxidoreductase activity"/>
    <property type="evidence" value="ECO:0007669"/>
    <property type="project" value="InterPro"/>
</dbReference>
<dbReference type="InterPro" id="IPR037165">
    <property type="entry name" value="AldOxase/xan_DH_Mopterin-bd_sf"/>
</dbReference>
<dbReference type="SUPFAM" id="SSF56003">
    <property type="entry name" value="Molybdenum cofactor-binding domain"/>
    <property type="match status" value="2"/>
</dbReference>
<dbReference type="InterPro" id="IPR008274">
    <property type="entry name" value="AldOxase/xan_DH_MoCoBD1"/>
</dbReference>
<dbReference type="InterPro" id="IPR012368">
    <property type="entry name" value="OxRdtase_Mopterin-bd_su_IorB"/>
</dbReference>